<evidence type="ECO:0000256" key="5">
    <source>
        <dbReference type="ARBA" id="ARBA00022982"/>
    </source>
</evidence>
<dbReference type="EMBL" id="AP023367">
    <property type="protein sequence ID" value="BCJ94836.1"/>
    <property type="molecule type" value="Genomic_DNA"/>
</dbReference>
<dbReference type="RefSeq" id="WP_184089021.1">
    <property type="nucleotide sequence ID" value="NZ_AP023367.1"/>
</dbReference>
<organism evidence="8 9">
    <name type="scientific">Anaerocolumna cellulosilytica</name>
    <dbReference type="NCBI Taxonomy" id="433286"/>
    <lineage>
        <taxon>Bacteria</taxon>
        <taxon>Bacillati</taxon>
        <taxon>Bacillota</taxon>
        <taxon>Clostridia</taxon>
        <taxon>Lachnospirales</taxon>
        <taxon>Lachnospiraceae</taxon>
        <taxon>Anaerocolumna</taxon>
    </lineage>
</organism>
<gene>
    <name evidence="8" type="ORF">acsn021_24050</name>
</gene>
<dbReference type="InterPro" id="IPR017896">
    <property type="entry name" value="4Fe4S_Fe-S-bd"/>
</dbReference>
<dbReference type="PROSITE" id="PS00198">
    <property type="entry name" value="4FE4S_FER_1"/>
    <property type="match status" value="2"/>
</dbReference>
<dbReference type="GO" id="GO:0046872">
    <property type="term" value="F:metal ion binding"/>
    <property type="evidence" value="ECO:0007669"/>
    <property type="project" value="UniProtKB-KW"/>
</dbReference>
<evidence type="ECO:0000256" key="7">
    <source>
        <dbReference type="ARBA" id="ARBA00023014"/>
    </source>
</evidence>
<evidence type="ECO:0000256" key="3">
    <source>
        <dbReference type="ARBA" id="ARBA00022723"/>
    </source>
</evidence>
<dbReference type="Pfam" id="PF04015">
    <property type="entry name" value="DUF362"/>
    <property type="match status" value="1"/>
</dbReference>
<dbReference type="SUPFAM" id="SSF54862">
    <property type="entry name" value="4Fe-4S ferredoxins"/>
    <property type="match status" value="1"/>
</dbReference>
<reference evidence="8 9" key="1">
    <citation type="journal article" date="2016" name="Int. J. Syst. Evol. Microbiol.">
        <title>Descriptions of Anaerotaenia torta gen. nov., sp. nov. and Anaerocolumna cellulosilytica gen. nov., sp. nov. isolated from a methanogenic reactor of cattle waste.</title>
        <authorList>
            <person name="Uek A."/>
            <person name="Ohtaki Y."/>
            <person name="Kaku N."/>
            <person name="Ueki K."/>
        </authorList>
    </citation>
    <scope>NUCLEOTIDE SEQUENCE [LARGE SCALE GENOMIC DNA]</scope>
    <source>
        <strain evidence="8 9">SN021</strain>
    </source>
</reference>
<evidence type="ECO:0000256" key="4">
    <source>
        <dbReference type="ARBA" id="ARBA00022737"/>
    </source>
</evidence>
<evidence type="ECO:0000256" key="2">
    <source>
        <dbReference type="ARBA" id="ARBA00022485"/>
    </source>
</evidence>
<proteinExistence type="predicted"/>
<keyword evidence="3" id="KW-0479">Metal-binding</keyword>
<dbReference type="PROSITE" id="PS51379">
    <property type="entry name" value="4FE4S_FER_2"/>
    <property type="match status" value="2"/>
</dbReference>
<evidence type="ECO:0000313" key="8">
    <source>
        <dbReference type="EMBL" id="BCJ94836.1"/>
    </source>
</evidence>
<dbReference type="Pfam" id="PF13237">
    <property type="entry name" value="Fer4_10"/>
    <property type="match status" value="1"/>
</dbReference>
<keyword evidence="2" id="KW-0004">4Fe-4S</keyword>
<keyword evidence="6" id="KW-0408">Iron</keyword>
<keyword evidence="1" id="KW-0813">Transport</keyword>
<name>A0A6S6QYK2_9FIRM</name>
<dbReference type="InterPro" id="IPR050572">
    <property type="entry name" value="Fe-S_Ferredoxin"/>
</dbReference>
<dbReference type="GO" id="GO:0051539">
    <property type="term" value="F:4 iron, 4 sulfur cluster binding"/>
    <property type="evidence" value="ECO:0007669"/>
    <property type="project" value="UniProtKB-KW"/>
</dbReference>
<dbReference type="Gene3D" id="3.30.70.20">
    <property type="match status" value="2"/>
</dbReference>
<keyword evidence="5" id="KW-0249">Electron transport</keyword>
<accession>A0A6S6QYK2</accession>
<sequence>MHKVCVTKCENYEYQRVEDAIFHCLERIPELKQKIKQEMKVVVKANLVSNQTPEKAITTHPNVVKAIVRYFQSFHCAVTIADSPGAPHGFTKQILKTVYDETGMSKVADETGCNLNFDTSIIDVESVESVCLKKMTLARYAYDADLIVSAAKLKTHAMMMYTGAVKNLFGTIPGIIKMKYHYKLKDARTFGEHLVDICEYVKPTLSIIDAIDCMEGNGPSAGIVRHMGLVMASENPYIVDLAATTIVGFDPFEVPTISSSIKRGLITGSIKDIDMMDLTFEDLEIKPFILPDTINKTDTVPVINYSLCIGCGICSKVCPAQIIKMINKKPSIQLESCIKCYCCHELCPEKAVKIEKFHYWDLSSNHKINV</sequence>
<keyword evidence="7" id="KW-0411">Iron-sulfur</keyword>
<dbReference type="InterPro" id="IPR017900">
    <property type="entry name" value="4Fe4S_Fe_S_CS"/>
</dbReference>
<evidence type="ECO:0000256" key="1">
    <source>
        <dbReference type="ARBA" id="ARBA00022448"/>
    </source>
</evidence>
<dbReference type="InterPro" id="IPR007160">
    <property type="entry name" value="DUF362"/>
</dbReference>
<dbReference type="PANTHER" id="PTHR43687">
    <property type="entry name" value="ADENYLYLSULFATE REDUCTASE, BETA SUBUNIT"/>
    <property type="match status" value="1"/>
</dbReference>
<dbReference type="PANTHER" id="PTHR43687:SF6">
    <property type="entry name" value="L-ASPARTATE SEMIALDEHYDE SULFURTRANSFERASE IRON-SULFUR SUBUNIT"/>
    <property type="match status" value="1"/>
</dbReference>
<protein>
    <submittedName>
        <fullName evidence="8">Iron-sulfur protein</fullName>
    </submittedName>
</protein>
<dbReference type="AlphaFoldDB" id="A0A6S6QYK2"/>
<keyword evidence="4" id="KW-0677">Repeat</keyword>
<evidence type="ECO:0000256" key="6">
    <source>
        <dbReference type="ARBA" id="ARBA00023004"/>
    </source>
</evidence>
<dbReference type="Proteomes" id="UP000515561">
    <property type="component" value="Chromosome"/>
</dbReference>
<keyword evidence="9" id="KW-1185">Reference proteome</keyword>
<evidence type="ECO:0000313" key="9">
    <source>
        <dbReference type="Proteomes" id="UP000515561"/>
    </source>
</evidence>
<dbReference type="KEGG" id="acel:acsn021_24050"/>